<dbReference type="InterPro" id="IPR042100">
    <property type="entry name" value="Bug_dom1"/>
</dbReference>
<evidence type="ECO:0000313" key="3">
    <source>
        <dbReference type="EMBL" id="PAU77454.1"/>
    </source>
</evidence>
<evidence type="ECO:0000256" key="2">
    <source>
        <dbReference type="SAM" id="SignalP"/>
    </source>
</evidence>
<dbReference type="RefSeq" id="WP_095620618.1">
    <property type="nucleotide sequence ID" value="NZ_NSKB01000003.1"/>
</dbReference>
<dbReference type="PANTHER" id="PTHR42928">
    <property type="entry name" value="TRICARBOXYLATE-BINDING PROTEIN"/>
    <property type="match status" value="1"/>
</dbReference>
<reference evidence="3 4" key="1">
    <citation type="submission" date="2017-08" db="EMBL/GenBank/DDBJ databases">
        <title>Halomonas alkalisoli sp. nov., isolated from saline alkaline soil.</title>
        <authorList>
            <person name="Wang D."/>
            <person name="Zhang G."/>
        </authorList>
    </citation>
    <scope>NUCLEOTIDE SEQUENCE [LARGE SCALE GENOMIC DNA]</scope>
    <source>
        <strain evidence="3 4">WRN001</strain>
    </source>
</reference>
<dbReference type="InterPro" id="IPR006311">
    <property type="entry name" value="TAT_signal"/>
</dbReference>
<evidence type="ECO:0000256" key="1">
    <source>
        <dbReference type="ARBA" id="ARBA00006987"/>
    </source>
</evidence>
<proteinExistence type="inferred from homology"/>
<keyword evidence="4" id="KW-1185">Reference proteome</keyword>
<dbReference type="PROSITE" id="PS51318">
    <property type="entry name" value="TAT"/>
    <property type="match status" value="1"/>
</dbReference>
<dbReference type="SUPFAM" id="SSF53850">
    <property type="entry name" value="Periplasmic binding protein-like II"/>
    <property type="match status" value="1"/>
</dbReference>
<dbReference type="AlphaFoldDB" id="A0A2A2EYA4"/>
<keyword evidence="2" id="KW-0732">Signal</keyword>
<feature type="chain" id="PRO_5012223354" description="Tripartite tricarboxylate transporter substrate binding protein" evidence="2">
    <location>
        <begin position="30"/>
        <end position="336"/>
    </location>
</feature>
<feature type="signal peptide" evidence="2">
    <location>
        <begin position="1"/>
        <end position="29"/>
    </location>
</feature>
<name>A0A2A2EYA4_9GAMM</name>
<dbReference type="Gene3D" id="3.40.190.150">
    <property type="entry name" value="Bordetella uptake gene, domain 1"/>
    <property type="match status" value="1"/>
</dbReference>
<dbReference type="Pfam" id="PF03401">
    <property type="entry name" value="TctC"/>
    <property type="match status" value="1"/>
</dbReference>
<comment type="caution">
    <text evidence="3">The sequence shown here is derived from an EMBL/GenBank/DDBJ whole genome shotgun (WGS) entry which is preliminary data.</text>
</comment>
<evidence type="ECO:0008006" key="5">
    <source>
        <dbReference type="Google" id="ProtNLM"/>
    </source>
</evidence>
<organism evidence="3 4">
    <name type="scientific">Halomonas salipaludis</name>
    <dbReference type="NCBI Taxonomy" id="2032625"/>
    <lineage>
        <taxon>Bacteria</taxon>
        <taxon>Pseudomonadati</taxon>
        <taxon>Pseudomonadota</taxon>
        <taxon>Gammaproteobacteria</taxon>
        <taxon>Oceanospirillales</taxon>
        <taxon>Halomonadaceae</taxon>
        <taxon>Halomonas</taxon>
    </lineage>
</organism>
<dbReference type="PANTHER" id="PTHR42928:SF5">
    <property type="entry name" value="BLR1237 PROTEIN"/>
    <property type="match status" value="1"/>
</dbReference>
<protein>
    <recommendedName>
        <fullName evidence="5">Tripartite tricarboxylate transporter substrate binding protein</fullName>
    </recommendedName>
</protein>
<dbReference type="Gene3D" id="3.40.190.10">
    <property type="entry name" value="Periplasmic binding protein-like II"/>
    <property type="match status" value="1"/>
</dbReference>
<gene>
    <name evidence="3" type="ORF">CK498_09500</name>
</gene>
<accession>A0A2A2EYA4</accession>
<comment type="similarity">
    <text evidence="1">Belongs to the UPF0065 (bug) family.</text>
</comment>
<dbReference type="Proteomes" id="UP000217771">
    <property type="component" value="Unassembled WGS sequence"/>
</dbReference>
<dbReference type="EMBL" id="NSKB01000003">
    <property type="protein sequence ID" value="PAU77454.1"/>
    <property type="molecule type" value="Genomic_DNA"/>
</dbReference>
<evidence type="ECO:0000313" key="4">
    <source>
        <dbReference type="Proteomes" id="UP000217771"/>
    </source>
</evidence>
<dbReference type="InterPro" id="IPR005064">
    <property type="entry name" value="BUG"/>
</dbReference>
<dbReference type="CDD" id="cd07012">
    <property type="entry name" value="PBP2_Bug_TTT"/>
    <property type="match status" value="1"/>
</dbReference>
<dbReference type="OrthoDB" id="8970543at2"/>
<sequence>MTNYSRRTVLKFAAAGAASTVLTPTMLMAQGNGWPERPLNMVVPFATGGYNDRLARAFIPFLQEELGQPLSVANRPGAGTQLGNTYFLQQPNDGYTLKCNSVAPYIPLTILLQDAPYSAEDFQMINLPSRDFTLAAAPGDTDLESMEEVISRLRQDPRSLSLGVQPASADYLNLMLMLDAAGIDSSEIRLVTYDGGGPARNAAAGGHVDVAFVGGEGFLPLIDRIKPLMAFSDNRVDVYPDTMSSGELSESIGEEVESVEGSQRGWVVSKAFVDEHPDRYEILVDAIERATKNPECIEALEEQQLATTWYGPEQSQEDYLANFESLERHIDLLRES</sequence>